<dbReference type="CDD" id="cd00152">
    <property type="entry name" value="PTX"/>
    <property type="match status" value="1"/>
</dbReference>
<evidence type="ECO:0000256" key="9">
    <source>
        <dbReference type="ARBA" id="ARBA00038102"/>
    </source>
</evidence>
<keyword evidence="5 11" id="KW-0732">Signal</keyword>
<dbReference type="InterPro" id="IPR013320">
    <property type="entry name" value="ConA-like_dom_sf"/>
</dbReference>
<feature type="domain" description="Pentraxin (PTX)" evidence="12">
    <location>
        <begin position="24"/>
        <end position="225"/>
    </location>
</feature>
<evidence type="ECO:0000256" key="2">
    <source>
        <dbReference type="ARBA" id="ARBA00022486"/>
    </source>
</evidence>
<comment type="caution">
    <text evidence="10">Lacks conserved residue(s) required for the propagation of feature annotation.</text>
</comment>
<comment type="cofactor">
    <cofactor evidence="11">
        <name>Ca(2+)</name>
        <dbReference type="ChEBI" id="CHEBI:29108"/>
    </cofactor>
    <text evidence="11">Binds 2 calcium ions per subunit.</text>
</comment>
<dbReference type="PANTHER" id="PTHR45869:SF7">
    <property type="entry name" value="C-REACTIVE PROTEIN"/>
    <property type="match status" value="1"/>
</dbReference>
<dbReference type="InterPro" id="IPR051005">
    <property type="entry name" value="Pentraxin_domain"/>
</dbReference>
<evidence type="ECO:0000256" key="7">
    <source>
        <dbReference type="ARBA" id="ARBA00023157"/>
    </source>
</evidence>
<sequence>MEKLLWCFLVTISFSQAFVHEDMSKQAFVFPEESDTSHVSLEAESKKLLDAFTVCLYFYTDLSTIRDFSIFSYTTTRSTNDILLFWTKGEGYNFAVGGSEVFFRVSEIPEAPTHICGSWESATGIVELWINGKPMVRKSLQKGYTVGTNASIILGQEQDSYGGGFDWRQSLVEDIGNVNMWDFVLSREQINTVYFGRTLSPNVLNWQALRYEKQGSVFVKPELWS</sequence>
<comment type="subunit">
    <text evidence="11">Homopentamer. Pentaxin (or pentraxin) have a discoid arrangement of 5 non-covalently bound subunits.</text>
</comment>
<keyword evidence="4 11" id="KW-0479">Metal-binding</keyword>
<keyword evidence="2" id="KW-0011">Acute phase</keyword>
<reference evidence="13" key="1">
    <citation type="journal article" date="2012" name="FEBS Lett.">
        <title>Adaptive diversity of innate immune receptor family short pentraxins in Murinae.</title>
        <authorList>
            <person name="Li Y."/>
            <person name="Robins J.H."/>
            <person name="Ye J."/>
            <person name="Huang Z."/>
            <person name="Wen Q."/>
            <person name="Zhang G."/>
        </authorList>
    </citation>
    <scope>NUCLEOTIDE SEQUENCE</scope>
    <source>
        <strain evidence="13">NcYan-1</strain>
    </source>
</reference>
<dbReference type="Pfam" id="PF00354">
    <property type="entry name" value="Pentaxin"/>
    <property type="match status" value="1"/>
</dbReference>
<protein>
    <recommendedName>
        <fullName evidence="11">Pentraxin family member</fullName>
    </recommendedName>
</protein>
<dbReference type="InterPro" id="IPR001759">
    <property type="entry name" value="PTX_dom"/>
</dbReference>
<evidence type="ECO:0000256" key="8">
    <source>
        <dbReference type="ARBA" id="ARBA00037561"/>
    </source>
</evidence>
<evidence type="ECO:0000256" key="4">
    <source>
        <dbReference type="ARBA" id="ARBA00022723"/>
    </source>
</evidence>
<dbReference type="Gene3D" id="2.60.120.200">
    <property type="match status" value="1"/>
</dbReference>
<comment type="function">
    <text evidence="8">Displays several functions associated with host defense: it promotes agglutination, bacterial capsular swelling, phagocytosis and complement fixation through its calcium-dependent binding to phosphorylcholine. Can interact with DNA and histones and may scavenge nuclear material released from damaged circulating cells.</text>
</comment>
<keyword evidence="3" id="KW-0964">Secreted</keyword>
<feature type="signal peptide" evidence="11">
    <location>
        <begin position="1"/>
        <end position="17"/>
    </location>
</feature>
<comment type="subcellular location">
    <subcellularLocation>
        <location evidence="1 11">Secreted</location>
    </subcellularLocation>
</comment>
<dbReference type="PRINTS" id="PR00895">
    <property type="entry name" value="PENTAXIN"/>
</dbReference>
<evidence type="ECO:0000256" key="1">
    <source>
        <dbReference type="ARBA" id="ARBA00004613"/>
    </source>
</evidence>
<dbReference type="EMBL" id="JQ438906">
    <property type="protein sequence ID" value="AFA37878.1"/>
    <property type="molecule type" value="Genomic_DNA"/>
</dbReference>
<feature type="chain" id="PRO_5005134570" description="Pentraxin family member" evidence="11">
    <location>
        <begin position="18"/>
        <end position="225"/>
    </location>
</feature>
<dbReference type="GO" id="GO:0001849">
    <property type="term" value="F:complement component C1q complex binding"/>
    <property type="evidence" value="ECO:0007669"/>
    <property type="project" value="TreeGrafter"/>
</dbReference>
<evidence type="ECO:0000256" key="5">
    <source>
        <dbReference type="ARBA" id="ARBA00022729"/>
    </source>
</evidence>
<evidence type="ECO:0000256" key="3">
    <source>
        <dbReference type="ARBA" id="ARBA00022525"/>
    </source>
</evidence>
<keyword evidence="7" id="KW-1015">Disulfide bond</keyword>
<dbReference type="GO" id="GO:0006953">
    <property type="term" value="P:acute-phase response"/>
    <property type="evidence" value="ECO:0007669"/>
    <property type="project" value="UniProtKB-KW"/>
</dbReference>
<evidence type="ECO:0000259" key="12">
    <source>
        <dbReference type="PROSITE" id="PS51828"/>
    </source>
</evidence>
<dbReference type="PROSITE" id="PS00289">
    <property type="entry name" value="PTX_1"/>
    <property type="match status" value="1"/>
</dbReference>
<evidence type="ECO:0000313" key="13">
    <source>
        <dbReference type="EMBL" id="AFA37878.1"/>
    </source>
</evidence>
<dbReference type="AlphaFoldDB" id="H6X2X9"/>
<evidence type="ECO:0000256" key="6">
    <source>
        <dbReference type="ARBA" id="ARBA00022837"/>
    </source>
</evidence>
<name>H6X2X9_NIVCR</name>
<dbReference type="GO" id="GO:0046872">
    <property type="term" value="F:metal ion binding"/>
    <property type="evidence" value="ECO:0007669"/>
    <property type="project" value="UniProtKB-KW"/>
</dbReference>
<dbReference type="PANTHER" id="PTHR45869">
    <property type="entry name" value="C-REACTIVE PROTEIN-RELATED"/>
    <property type="match status" value="1"/>
</dbReference>
<accession>H6X2X9</accession>
<evidence type="ECO:0000256" key="11">
    <source>
        <dbReference type="RuleBase" id="RU362112"/>
    </source>
</evidence>
<dbReference type="GO" id="GO:0030169">
    <property type="term" value="F:low-density lipoprotein particle binding"/>
    <property type="evidence" value="ECO:0007669"/>
    <property type="project" value="TreeGrafter"/>
</dbReference>
<dbReference type="SUPFAM" id="SSF49899">
    <property type="entry name" value="Concanavalin A-like lectins/glucanases"/>
    <property type="match status" value="1"/>
</dbReference>
<dbReference type="SMART" id="SM00159">
    <property type="entry name" value="PTX"/>
    <property type="match status" value="1"/>
</dbReference>
<proteinExistence type="inferred from homology"/>
<keyword evidence="6 11" id="KW-0106">Calcium</keyword>
<dbReference type="GO" id="GO:0005615">
    <property type="term" value="C:extracellular space"/>
    <property type="evidence" value="ECO:0007669"/>
    <property type="project" value="TreeGrafter"/>
</dbReference>
<evidence type="ECO:0000256" key="10">
    <source>
        <dbReference type="PROSITE-ProRule" id="PRU01172"/>
    </source>
</evidence>
<gene>
    <name evidence="13" type="primary">crp</name>
</gene>
<dbReference type="GO" id="GO:0045087">
    <property type="term" value="P:innate immune response"/>
    <property type="evidence" value="ECO:0007669"/>
    <property type="project" value="TreeGrafter"/>
</dbReference>
<dbReference type="FunFam" id="2.60.120.200:FF:000070">
    <property type="entry name" value="Serum amyloid P-component"/>
    <property type="match status" value="1"/>
</dbReference>
<dbReference type="InterPro" id="IPR030476">
    <property type="entry name" value="Pentaxin_CS"/>
</dbReference>
<organism evidence="13">
    <name type="scientific">Niviventer cremoriventer</name>
    <name type="common">Dark-tailed tree rat</name>
    <name type="synonym">Sundaic arboreal niviventer</name>
    <dbReference type="NCBI Taxonomy" id="69083"/>
    <lineage>
        <taxon>Eukaryota</taxon>
        <taxon>Metazoa</taxon>
        <taxon>Chordata</taxon>
        <taxon>Craniata</taxon>
        <taxon>Vertebrata</taxon>
        <taxon>Euteleostomi</taxon>
        <taxon>Mammalia</taxon>
        <taxon>Eutheria</taxon>
        <taxon>Euarchontoglires</taxon>
        <taxon>Glires</taxon>
        <taxon>Rodentia</taxon>
        <taxon>Myomorpha</taxon>
        <taxon>Muroidea</taxon>
        <taxon>Muridae</taxon>
        <taxon>Murinae</taxon>
        <taxon>Niviventer</taxon>
    </lineage>
</organism>
<dbReference type="PROSITE" id="PS51828">
    <property type="entry name" value="PTX_2"/>
    <property type="match status" value="1"/>
</dbReference>
<comment type="similarity">
    <text evidence="9 11">Belongs to the pentraxin family.</text>
</comment>